<dbReference type="AlphaFoldDB" id="A0AAN7SKK3"/>
<proteinExistence type="predicted"/>
<feature type="compositionally biased region" description="Polar residues" evidence="1">
    <location>
        <begin position="35"/>
        <end position="50"/>
    </location>
</feature>
<sequence length="317" mass="33950">MLSYMLPIDEKPPPAPVSTKSHLQLTLGSEPIANGRTTSTPISKDTSISSFASDGTAATVSHSSMTTTSSSDRSKPKLAVNGTKHQSLKRVSFGSSKGSMVETLIYESPLQEEPEPSPIAEHPNPFLENLEPTETEREKVRVSFFQQSKPQEVDLPDEPIIFSHTELMMAAATLNESNHVAYIRQESAESGWDNPFRPGGDLSREADEIVELIKGGKPITPTSGGPPSPTLLDHTDATYGNNTSHEPITESPKKATALNSSLNATPKSANGNVKNDKVTSPGAVDVQRGTVVPAGDASQVEHVVIKKKPKCECCVIQ</sequence>
<feature type="region of interest" description="Disordered" evidence="1">
    <location>
        <begin position="62"/>
        <end position="86"/>
    </location>
</feature>
<comment type="caution">
    <text evidence="2">The sequence shown here is derived from an EMBL/GenBank/DDBJ whole genome shotgun (WGS) entry which is preliminary data.</text>
</comment>
<organism evidence="2 3">
    <name type="scientific">Aquatica leii</name>
    <dbReference type="NCBI Taxonomy" id="1421715"/>
    <lineage>
        <taxon>Eukaryota</taxon>
        <taxon>Metazoa</taxon>
        <taxon>Ecdysozoa</taxon>
        <taxon>Arthropoda</taxon>
        <taxon>Hexapoda</taxon>
        <taxon>Insecta</taxon>
        <taxon>Pterygota</taxon>
        <taxon>Neoptera</taxon>
        <taxon>Endopterygota</taxon>
        <taxon>Coleoptera</taxon>
        <taxon>Polyphaga</taxon>
        <taxon>Elateriformia</taxon>
        <taxon>Elateroidea</taxon>
        <taxon>Lampyridae</taxon>
        <taxon>Luciolinae</taxon>
        <taxon>Aquatica</taxon>
    </lineage>
</organism>
<evidence type="ECO:0000313" key="3">
    <source>
        <dbReference type="Proteomes" id="UP001353858"/>
    </source>
</evidence>
<protein>
    <submittedName>
        <fullName evidence="2">Uncharacterized protein</fullName>
    </submittedName>
</protein>
<feature type="compositionally biased region" description="Low complexity" evidence="1">
    <location>
        <begin position="62"/>
        <end position="71"/>
    </location>
</feature>
<name>A0AAN7SKK3_9COLE</name>
<dbReference type="EMBL" id="JARPUR010000007">
    <property type="protein sequence ID" value="KAK4872458.1"/>
    <property type="molecule type" value="Genomic_DNA"/>
</dbReference>
<feature type="compositionally biased region" description="Polar residues" evidence="1">
    <location>
        <begin position="262"/>
        <end position="273"/>
    </location>
</feature>
<feature type="region of interest" description="Disordered" evidence="1">
    <location>
        <begin position="1"/>
        <end position="50"/>
    </location>
</feature>
<dbReference type="Proteomes" id="UP001353858">
    <property type="component" value="Unassembled WGS sequence"/>
</dbReference>
<gene>
    <name evidence="2" type="ORF">RN001_014487</name>
</gene>
<evidence type="ECO:0000313" key="2">
    <source>
        <dbReference type="EMBL" id="KAK4872458.1"/>
    </source>
</evidence>
<feature type="region of interest" description="Disordered" evidence="1">
    <location>
        <begin position="215"/>
        <end position="253"/>
    </location>
</feature>
<accession>A0AAN7SKK3</accession>
<reference evidence="3" key="1">
    <citation type="submission" date="2023-01" db="EMBL/GenBank/DDBJ databases">
        <title>Key to firefly adult light organ development and bioluminescence: homeobox transcription factors regulate luciferase expression and transportation to peroxisome.</title>
        <authorList>
            <person name="Fu X."/>
        </authorList>
    </citation>
    <scope>NUCLEOTIDE SEQUENCE [LARGE SCALE GENOMIC DNA]</scope>
</reference>
<evidence type="ECO:0000256" key="1">
    <source>
        <dbReference type="SAM" id="MobiDB-lite"/>
    </source>
</evidence>
<feature type="region of interest" description="Disordered" evidence="1">
    <location>
        <begin position="262"/>
        <end position="281"/>
    </location>
</feature>
<feature type="compositionally biased region" description="Polar residues" evidence="1">
    <location>
        <begin position="18"/>
        <end position="27"/>
    </location>
</feature>
<keyword evidence="3" id="KW-1185">Reference proteome</keyword>